<dbReference type="InterPro" id="IPR038765">
    <property type="entry name" value="Papain-like_cys_pep_sf"/>
</dbReference>
<proteinExistence type="predicted"/>
<name>X1JPM3_9ZZZZ</name>
<evidence type="ECO:0000313" key="2">
    <source>
        <dbReference type="EMBL" id="GAH80229.1"/>
    </source>
</evidence>
<dbReference type="AlphaFoldDB" id="X1JPM3"/>
<accession>X1JPM3</accession>
<organism evidence="2">
    <name type="scientific">marine sediment metagenome</name>
    <dbReference type="NCBI Taxonomy" id="412755"/>
    <lineage>
        <taxon>unclassified sequences</taxon>
        <taxon>metagenomes</taxon>
        <taxon>ecological metagenomes</taxon>
    </lineage>
</organism>
<feature type="domain" description="Transglutaminase-like" evidence="1">
    <location>
        <begin position="9"/>
        <end position="53"/>
    </location>
</feature>
<reference evidence="2" key="1">
    <citation type="journal article" date="2014" name="Front. Microbiol.">
        <title>High frequency of phylogenetically diverse reductive dehalogenase-homologous genes in deep subseafloor sedimentary metagenomes.</title>
        <authorList>
            <person name="Kawai M."/>
            <person name="Futagami T."/>
            <person name="Toyoda A."/>
            <person name="Takaki Y."/>
            <person name="Nishi S."/>
            <person name="Hori S."/>
            <person name="Arai W."/>
            <person name="Tsubouchi T."/>
            <person name="Morono Y."/>
            <person name="Uchiyama I."/>
            <person name="Ito T."/>
            <person name="Fujiyama A."/>
            <person name="Inagaki F."/>
            <person name="Takami H."/>
        </authorList>
    </citation>
    <scope>NUCLEOTIDE SEQUENCE</scope>
    <source>
        <strain evidence="2">Expedition CK06-06</strain>
    </source>
</reference>
<dbReference type="Pfam" id="PF01841">
    <property type="entry name" value="Transglut_core"/>
    <property type="match status" value="1"/>
</dbReference>
<comment type="caution">
    <text evidence="2">The sequence shown here is derived from an EMBL/GenBank/DDBJ whole genome shotgun (WGS) entry which is preliminary data.</text>
</comment>
<dbReference type="EMBL" id="BARU01040679">
    <property type="protein sequence ID" value="GAH80229.1"/>
    <property type="molecule type" value="Genomic_DNA"/>
</dbReference>
<dbReference type="Gene3D" id="3.10.620.30">
    <property type="match status" value="1"/>
</dbReference>
<gene>
    <name evidence="2" type="ORF">S03H2_62854</name>
</gene>
<feature type="non-terminal residue" evidence="2">
    <location>
        <position position="75"/>
    </location>
</feature>
<protein>
    <recommendedName>
        <fullName evidence="1">Transglutaminase-like domain-containing protein</fullName>
    </recommendedName>
</protein>
<dbReference type="SUPFAM" id="SSF54001">
    <property type="entry name" value="Cysteine proteinases"/>
    <property type="match status" value="1"/>
</dbReference>
<dbReference type="InterPro" id="IPR002931">
    <property type="entry name" value="Transglutaminase-like"/>
</dbReference>
<sequence>MEFGISGHVPHEASEIYKYKYGDCKDKATLLIAMLKEAGIEAYYVLLRTRYSGEADLDLPRFQFDHAIAAVPLNG</sequence>
<evidence type="ECO:0000259" key="1">
    <source>
        <dbReference type="Pfam" id="PF01841"/>
    </source>
</evidence>